<dbReference type="PANTHER" id="PTHR43422:SF3">
    <property type="entry name" value="THIAMINE THIAZOLE SYNTHASE"/>
    <property type="match status" value="1"/>
</dbReference>
<organism evidence="2 3">
    <name type="scientific">Nocardioides marmoriginsengisoli</name>
    <dbReference type="NCBI Taxonomy" id="661483"/>
    <lineage>
        <taxon>Bacteria</taxon>
        <taxon>Bacillati</taxon>
        <taxon>Actinomycetota</taxon>
        <taxon>Actinomycetes</taxon>
        <taxon>Propionibacteriales</taxon>
        <taxon>Nocardioidaceae</taxon>
        <taxon>Nocardioides</taxon>
    </lineage>
</organism>
<sequence>MSLGSTAVVLGGSMAGLCAAGALAPHFDRVVVLERDELPADAEHRRGVPQSKHPHFLLNSGRRAISDLFPGFEQDLIAAGGLHLIASMDTAYLEDPGWAPRKQGTMTMVYSSRILIERVLRDKVRELDNVSTREGVSVTGIATTAGGTAQGRVTGVTFTGAAGEERIDADLVVDALGRGSSVSDWLAAAGWSAPPVQTLDAKVTYTSRWYDLPSPQDRPKAWWWQHMVIMPTQDKGPHPDEHDFLVNFFPIEGNRAIACMGSWGIDMPRTTSDFVASAERVRTPKFAAAMAACEPTSEVHLTRSTGNKWRRYDRLATPPLGLVFVGDSICAFNPFYAQGISSAAASALLLRDKLGAAAASGQDLDQRFFKRFLAEQRRGLKVPWGMAMARDKGYECATGTETLPEWQRRILASMTWPMFNLITGAAREDAVVDDHFARVFNLDESLAEMMRSPRVLWGLLRYRVSSLFGRYRVPFGFDARQDPPGTDWTPGGAAYEKELAGSGKGSGR</sequence>
<dbReference type="SUPFAM" id="SSF51905">
    <property type="entry name" value="FAD/NAD(P)-binding domain"/>
    <property type="match status" value="1"/>
</dbReference>
<gene>
    <name evidence="2" type="ORF">EFK50_08485</name>
</gene>
<evidence type="ECO:0000313" key="2">
    <source>
        <dbReference type="EMBL" id="RNL63757.1"/>
    </source>
</evidence>
<dbReference type="PANTHER" id="PTHR43422">
    <property type="entry name" value="THIAMINE THIAZOLE SYNTHASE"/>
    <property type="match status" value="1"/>
</dbReference>
<comment type="caution">
    <text evidence="2">The sequence shown here is derived from an EMBL/GenBank/DDBJ whole genome shotgun (WGS) entry which is preliminary data.</text>
</comment>
<proteinExistence type="predicted"/>
<accession>A0A3N0CJX4</accession>
<evidence type="ECO:0008006" key="4">
    <source>
        <dbReference type="Google" id="ProtNLM"/>
    </source>
</evidence>
<feature type="region of interest" description="Disordered" evidence="1">
    <location>
        <begin position="482"/>
        <end position="508"/>
    </location>
</feature>
<evidence type="ECO:0000313" key="3">
    <source>
        <dbReference type="Proteomes" id="UP000267128"/>
    </source>
</evidence>
<protein>
    <recommendedName>
        <fullName evidence="4">FAD-binding domain-containing protein</fullName>
    </recommendedName>
</protein>
<name>A0A3N0CJX4_9ACTN</name>
<dbReference type="EMBL" id="RJSE01000006">
    <property type="protein sequence ID" value="RNL63757.1"/>
    <property type="molecule type" value="Genomic_DNA"/>
</dbReference>
<dbReference type="Proteomes" id="UP000267128">
    <property type="component" value="Unassembled WGS sequence"/>
</dbReference>
<dbReference type="OrthoDB" id="9790035at2"/>
<dbReference type="AlphaFoldDB" id="A0A3N0CJX4"/>
<dbReference type="Gene3D" id="3.50.50.60">
    <property type="entry name" value="FAD/NAD(P)-binding domain"/>
    <property type="match status" value="1"/>
</dbReference>
<keyword evidence="3" id="KW-1185">Reference proteome</keyword>
<evidence type="ECO:0000256" key="1">
    <source>
        <dbReference type="SAM" id="MobiDB-lite"/>
    </source>
</evidence>
<dbReference type="InterPro" id="IPR036188">
    <property type="entry name" value="FAD/NAD-bd_sf"/>
</dbReference>
<reference evidence="2 3" key="1">
    <citation type="submission" date="2018-11" db="EMBL/GenBank/DDBJ databases">
        <authorList>
            <person name="Li F."/>
        </authorList>
    </citation>
    <scope>NUCLEOTIDE SEQUENCE [LARGE SCALE GENOMIC DNA]</scope>
    <source>
        <strain evidence="2 3">Gsoil 097</strain>
    </source>
</reference>
<dbReference type="RefSeq" id="WP_123227144.1">
    <property type="nucleotide sequence ID" value="NZ_RJSE01000006.1"/>
</dbReference>